<keyword evidence="3" id="KW-0732">Signal</keyword>
<organism evidence="5 6">
    <name type="scientific">Lasiodiplodia theobromae</name>
    <dbReference type="NCBI Taxonomy" id="45133"/>
    <lineage>
        <taxon>Eukaryota</taxon>
        <taxon>Fungi</taxon>
        <taxon>Dikarya</taxon>
        <taxon>Ascomycota</taxon>
        <taxon>Pezizomycotina</taxon>
        <taxon>Dothideomycetes</taxon>
        <taxon>Dothideomycetes incertae sedis</taxon>
        <taxon>Botryosphaeriales</taxon>
        <taxon>Botryosphaeriaceae</taxon>
        <taxon>Lasiodiplodia</taxon>
    </lineage>
</organism>
<accession>A0A5N5D1T8</accession>
<dbReference type="PROSITE" id="PS00122">
    <property type="entry name" value="CARBOXYLESTERASE_B_1"/>
    <property type="match status" value="1"/>
</dbReference>
<dbReference type="OrthoDB" id="408631at2759"/>
<sequence>MLLHKYLFLLAIGAGKSFCRPTSSSPESSLGSPEVSIKNGTVVGVYNEQYNQDFFLGIPYAQPPTGNLRFRKPVPLDTKWDGVKDATEYGPFCHGHTLNMQSFDQPLVSYPMSEDCLTINVVRPAGIASNASLPVLVWIYGGGFGEGGSGDQRYNMSFLVDTSVENHSPMIMVSFNYRLSGWGFLAGSEIEGSGNANAGLHDQRLALAWIQENIGHFGGDPTRVTIQGESAGAGSVGLHLIAYGGRDDGLFSAAIAESGGPFGYQGYQSSTSQEEYYNLVLNVTGCSTANDTLACLRAAPNEALDEIFGQRLWYPTLDGTLIPDLNSKLLRDGHFVKVPLLIGANTNEGSVMVALLSNIGVNSTEGFFKAVEALNNGSPLSNATLQRFDKLYQDIVDLDEGSLGPVLPNPGFPYGSLYGKTSLVLGDGLFVAGRRFAAQMWAKFGVEAYSYRFDTVPAAIDPSTLGSAHIQEIAFVFRNTEGVGYQYKPFAVQDAEIRQQLLDLAKTMSSAWVSFATTHSPNSQQAGFAEPWPAYSLQAPTNMVFNATTGSYLEPDTYRSDALDFFIQTAPEFSR</sequence>
<dbReference type="GO" id="GO:0052689">
    <property type="term" value="F:carboxylic ester hydrolase activity"/>
    <property type="evidence" value="ECO:0007669"/>
    <property type="project" value="TreeGrafter"/>
</dbReference>
<evidence type="ECO:0000256" key="3">
    <source>
        <dbReference type="RuleBase" id="RU361235"/>
    </source>
</evidence>
<dbReference type="Gene3D" id="3.40.50.1820">
    <property type="entry name" value="alpha/beta hydrolase"/>
    <property type="match status" value="1"/>
</dbReference>
<evidence type="ECO:0000259" key="4">
    <source>
        <dbReference type="Pfam" id="PF00135"/>
    </source>
</evidence>
<feature type="signal peptide" evidence="3">
    <location>
        <begin position="1"/>
        <end position="19"/>
    </location>
</feature>
<evidence type="ECO:0000256" key="1">
    <source>
        <dbReference type="ARBA" id="ARBA00005964"/>
    </source>
</evidence>
<dbReference type="SUPFAM" id="SSF53474">
    <property type="entry name" value="alpha/beta-Hydrolases"/>
    <property type="match status" value="1"/>
</dbReference>
<dbReference type="InterPro" id="IPR019819">
    <property type="entry name" value="Carboxylesterase_B_CS"/>
</dbReference>
<dbReference type="PANTHER" id="PTHR43918">
    <property type="entry name" value="ACETYLCHOLINESTERASE"/>
    <property type="match status" value="1"/>
</dbReference>
<dbReference type="EC" id="3.1.1.-" evidence="3"/>
<gene>
    <name evidence="5" type="primary">LIP4</name>
    <name evidence="5" type="ORF">DBV05_g9953</name>
</gene>
<dbReference type="Pfam" id="PF00135">
    <property type="entry name" value="COesterase"/>
    <property type="match status" value="1"/>
</dbReference>
<dbReference type="AlphaFoldDB" id="A0A5N5D1T8"/>
<evidence type="ECO:0000313" key="6">
    <source>
        <dbReference type="Proteomes" id="UP000325902"/>
    </source>
</evidence>
<reference evidence="5 6" key="1">
    <citation type="journal article" date="2019" name="Sci. Rep.">
        <title>A multi-omics analysis of the grapevine pathogen Lasiodiplodia theobromae reveals that temperature affects the expression of virulence- and pathogenicity-related genes.</title>
        <authorList>
            <person name="Felix C."/>
            <person name="Meneses R."/>
            <person name="Goncalves M.F.M."/>
            <person name="Tilleman L."/>
            <person name="Duarte A.S."/>
            <person name="Jorrin-Novo J.V."/>
            <person name="Van de Peer Y."/>
            <person name="Deforce D."/>
            <person name="Van Nieuwerburgh F."/>
            <person name="Esteves A.C."/>
            <person name="Alves A."/>
        </authorList>
    </citation>
    <scope>NUCLEOTIDE SEQUENCE [LARGE SCALE GENOMIC DNA]</scope>
    <source>
        <strain evidence="5 6">LA-SOL3</strain>
    </source>
</reference>
<comment type="similarity">
    <text evidence="1 3">Belongs to the type-B carboxylesterase/lipase family.</text>
</comment>
<dbReference type="InterPro" id="IPR002018">
    <property type="entry name" value="CarbesteraseB"/>
</dbReference>
<dbReference type="InterPro" id="IPR029058">
    <property type="entry name" value="AB_hydrolase_fold"/>
</dbReference>
<dbReference type="InterPro" id="IPR050654">
    <property type="entry name" value="AChE-related_enzymes"/>
</dbReference>
<dbReference type="PANTHER" id="PTHR43918:SF4">
    <property type="entry name" value="CARBOXYLIC ESTER HYDROLASE"/>
    <property type="match status" value="1"/>
</dbReference>
<keyword evidence="6" id="KW-1185">Reference proteome</keyword>
<dbReference type="EMBL" id="VCHE01000103">
    <property type="protein sequence ID" value="KAB2571372.1"/>
    <property type="molecule type" value="Genomic_DNA"/>
</dbReference>
<feature type="chain" id="PRO_5031592857" description="Carboxylic ester hydrolase" evidence="3">
    <location>
        <begin position="20"/>
        <end position="575"/>
    </location>
</feature>
<keyword evidence="2 3" id="KW-0378">Hydrolase</keyword>
<dbReference type="PROSITE" id="PS00941">
    <property type="entry name" value="CARBOXYLESTERASE_B_2"/>
    <property type="match status" value="1"/>
</dbReference>
<dbReference type="Proteomes" id="UP000325902">
    <property type="component" value="Unassembled WGS sequence"/>
</dbReference>
<dbReference type="InterPro" id="IPR019826">
    <property type="entry name" value="Carboxylesterase_B_AS"/>
</dbReference>
<feature type="domain" description="Carboxylesterase type B" evidence="4">
    <location>
        <begin position="32"/>
        <end position="545"/>
    </location>
</feature>
<proteinExistence type="inferred from homology"/>
<name>A0A5N5D1T8_9PEZI</name>
<evidence type="ECO:0000256" key="2">
    <source>
        <dbReference type="ARBA" id="ARBA00022801"/>
    </source>
</evidence>
<protein>
    <recommendedName>
        <fullName evidence="3">Carboxylic ester hydrolase</fullName>
        <ecNumber evidence="3">3.1.1.-</ecNumber>
    </recommendedName>
</protein>
<evidence type="ECO:0000313" key="5">
    <source>
        <dbReference type="EMBL" id="KAB2571372.1"/>
    </source>
</evidence>
<comment type="caution">
    <text evidence="5">The sequence shown here is derived from an EMBL/GenBank/DDBJ whole genome shotgun (WGS) entry which is preliminary data.</text>
</comment>